<evidence type="ECO:0000259" key="6">
    <source>
        <dbReference type="PROSITE" id="PS51352"/>
    </source>
</evidence>
<accession>A0ABS9ZS02</accession>
<dbReference type="PROSITE" id="PS51352">
    <property type="entry name" value="THIOREDOXIN_2"/>
    <property type="match status" value="1"/>
</dbReference>
<dbReference type="Proteomes" id="UP001165460">
    <property type="component" value="Unassembled WGS sequence"/>
</dbReference>
<evidence type="ECO:0000256" key="5">
    <source>
        <dbReference type="SAM" id="SignalP"/>
    </source>
</evidence>
<comment type="subcellular location">
    <subcellularLocation>
        <location evidence="1">Cell envelope</location>
    </subcellularLocation>
</comment>
<reference evidence="7" key="1">
    <citation type="submission" date="2022-03" db="EMBL/GenBank/DDBJ databases">
        <authorList>
            <person name="Woo C.Y."/>
        </authorList>
    </citation>
    <scope>NUCLEOTIDE SEQUENCE</scope>
    <source>
        <strain evidence="7">CYS-01</strain>
    </source>
</reference>
<feature type="domain" description="Thioredoxin" evidence="6">
    <location>
        <begin position="317"/>
        <end position="499"/>
    </location>
</feature>
<keyword evidence="5" id="KW-0732">Signal</keyword>
<dbReference type="Pfam" id="PF08534">
    <property type="entry name" value="Redoxin"/>
    <property type="match status" value="1"/>
</dbReference>
<dbReference type="EMBL" id="JALGBH010000001">
    <property type="protein sequence ID" value="MCJ0741303.1"/>
    <property type="molecule type" value="Genomic_DNA"/>
</dbReference>
<evidence type="ECO:0000313" key="8">
    <source>
        <dbReference type="Proteomes" id="UP001165460"/>
    </source>
</evidence>
<keyword evidence="2" id="KW-0201">Cytochrome c-type biogenesis</keyword>
<sequence>MKKILLLGLLNLCSLLATAQFKLSGKIINPKSKAELQVNIPLVFGFHKNNSITIPVAQNGSFDFVIPIKEKKLVTLIYDRIFYTLLLSAKGNLEIAVSDSTVKIISGSAFAENQVLRQVNFDEIPFFMSSDGIEKFKKMSLTEINEKVIKPFYAIQEKKLRMIDQPQISAANKKHIAIEIDALATNYLNYFVSETDLPKAAADSLVISIFDNKEVKVEPINAGPNYYAFIDHYLRYLEIKAFVKVRNEKIPSNELIPYFGISLDSANMLMKTYSKDYWRFLGALNNVPLGIVKQYNFQQLTNLHADKDLKHLMLLANAHFKIFPDDEQMQTIKGYINNLNSILNKNEKNENIVVFRDYRNVKSIYDVIKTLKGKVVYLDVWGTWCGPCKVELPYNAALKNEFKDKDVAFVYLDMDEESKDGDWKEFIKMNELTGIHLRKNREQIAPFWKELLADANDKAEYYPQYFIFDKEGKLIISKAFRPSNGQKLYDQITEVLNKN</sequence>
<dbReference type="RefSeq" id="WP_243357758.1">
    <property type="nucleotide sequence ID" value="NZ_JALGBH010000001.1"/>
</dbReference>
<proteinExistence type="predicted"/>
<dbReference type="PANTHER" id="PTHR42852:SF6">
    <property type="entry name" value="THIOL:DISULFIDE INTERCHANGE PROTEIN DSBE"/>
    <property type="match status" value="1"/>
</dbReference>
<evidence type="ECO:0000256" key="1">
    <source>
        <dbReference type="ARBA" id="ARBA00004196"/>
    </source>
</evidence>
<feature type="chain" id="PRO_5045169398" evidence="5">
    <location>
        <begin position="20"/>
        <end position="499"/>
    </location>
</feature>
<evidence type="ECO:0000256" key="4">
    <source>
        <dbReference type="ARBA" id="ARBA00023284"/>
    </source>
</evidence>
<dbReference type="SUPFAM" id="SSF52833">
    <property type="entry name" value="Thioredoxin-like"/>
    <property type="match status" value="1"/>
</dbReference>
<dbReference type="InterPro" id="IPR050553">
    <property type="entry name" value="Thioredoxin_ResA/DsbE_sf"/>
</dbReference>
<comment type="caution">
    <text evidence="7">The sequence shown here is derived from an EMBL/GenBank/DDBJ whole genome shotgun (WGS) entry which is preliminary data.</text>
</comment>
<evidence type="ECO:0000256" key="2">
    <source>
        <dbReference type="ARBA" id="ARBA00022748"/>
    </source>
</evidence>
<name>A0ABS9ZS02_9SPHI</name>
<dbReference type="InterPro" id="IPR013766">
    <property type="entry name" value="Thioredoxin_domain"/>
</dbReference>
<dbReference type="Gene3D" id="3.40.30.10">
    <property type="entry name" value="Glutaredoxin"/>
    <property type="match status" value="1"/>
</dbReference>
<dbReference type="InterPro" id="IPR013740">
    <property type="entry name" value="Redoxin"/>
</dbReference>
<dbReference type="PANTHER" id="PTHR42852">
    <property type="entry name" value="THIOL:DISULFIDE INTERCHANGE PROTEIN DSBE"/>
    <property type="match status" value="1"/>
</dbReference>
<dbReference type="InterPro" id="IPR036249">
    <property type="entry name" value="Thioredoxin-like_sf"/>
</dbReference>
<keyword evidence="3" id="KW-1015">Disulfide bond</keyword>
<evidence type="ECO:0000313" key="7">
    <source>
        <dbReference type="EMBL" id="MCJ0741303.1"/>
    </source>
</evidence>
<dbReference type="CDD" id="cd02966">
    <property type="entry name" value="TlpA_like_family"/>
    <property type="match status" value="1"/>
</dbReference>
<organism evidence="7 8">
    <name type="scientific">Pedobacter montanisoli</name>
    <dbReference type="NCBI Taxonomy" id="2923277"/>
    <lineage>
        <taxon>Bacteria</taxon>
        <taxon>Pseudomonadati</taxon>
        <taxon>Bacteroidota</taxon>
        <taxon>Sphingobacteriia</taxon>
        <taxon>Sphingobacteriales</taxon>
        <taxon>Sphingobacteriaceae</taxon>
        <taxon>Pedobacter</taxon>
    </lineage>
</organism>
<evidence type="ECO:0000256" key="3">
    <source>
        <dbReference type="ARBA" id="ARBA00023157"/>
    </source>
</evidence>
<feature type="signal peptide" evidence="5">
    <location>
        <begin position="1"/>
        <end position="19"/>
    </location>
</feature>
<gene>
    <name evidence="7" type="ORF">MMF97_01190</name>
</gene>
<protein>
    <submittedName>
        <fullName evidence="7">TlpA family protein disulfide reductase</fullName>
    </submittedName>
</protein>
<keyword evidence="4" id="KW-0676">Redox-active center</keyword>
<keyword evidence="8" id="KW-1185">Reference proteome</keyword>